<dbReference type="InterPro" id="IPR044926">
    <property type="entry name" value="RGS_subdomain_2"/>
</dbReference>
<keyword evidence="2" id="KW-0472">Membrane</keyword>
<keyword evidence="2" id="KW-0812">Transmembrane</keyword>
<dbReference type="InterPro" id="IPR036305">
    <property type="entry name" value="RGS_sf"/>
</dbReference>
<reference evidence="3" key="1">
    <citation type="submission" date="2020-11" db="EMBL/GenBank/DDBJ databases">
        <authorList>
            <consortium name="DOE Joint Genome Institute"/>
            <person name="Ahrendt S."/>
            <person name="Riley R."/>
            <person name="Andreopoulos W."/>
            <person name="Labutti K."/>
            <person name="Pangilinan J."/>
            <person name="Ruiz-Duenas F.J."/>
            <person name="Barrasa J.M."/>
            <person name="Sanchez-Garcia M."/>
            <person name="Camarero S."/>
            <person name="Miyauchi S."/>
            <person name="Serrano A."/>
            <person name="Linde D."/>
            <person name="Babiker R."/>
            <person name="Drula E."/>
            <person name="Ayuso-Fernandez I."/>
            <person name="Pacheco R."/>
            <person name="Padilla G."/>
            <person name="Ferreira P."/>
            <person name="Barriuso J."/>
            <person name="Kellner H."/>
            <person name="Castanera R."/>
            <person name="Alfaro M."/>
            <person name="Ramirez L."/>
            <person name="Pisabarro A.G."/>
            <person name="Kuo A."/>
            <person name="Tritt A."/>
            <person name="Lipzen A."/>
            <person name="He G."/>
            <person name="Yan M."/>
            <person name="Ng V."/>
            <person name="Cullen D."/>
            <person name="Martin F."/>
            <person name="Rosso M.-N."/>
            <person name="Henrissat B."/>
            <person name="Hibbett D."/>
            <person name="Martinez A.T."/>
            <person name="Grigoriev I.V."/>
        </authorList>
    </citation>
    <scope>NUCLEOTIDE SEQUENCE</scope>
    <source>
        <strain evidence="3">CBS 247.69</strain>
    </source>
</reference>
<dbReference type="EMBL" id="MU150232">
    <property type="protein sequence ID" value="KAF9468541.1"/>
    <property type="molecule type" value="Genomic_DNA"/>
</dbReference>
<keyword evidence="2" id="KW-1133">Transmembrane helix</keyword>
<feature type="transmembrane region" description="Helical" evidence="2">
    <location>
        <begin position="587"/>
        <end position="607"/>
    </location>
</feature>
<accession>A0A9P5YIN0</accession>
<feature type="compositionally biased region" description="Low complexity" evidence="1">
    <location>
        <begin position="338"/>
        <end position="360"/>
    </location>
</feature>
<proteinExistence type="predicted"/>
<dbReference type="AlphaFoldDB" id="A0A9P5YIN0"/>
<gene>
    <name evidence="3" type="ORF">BDZ94DRAFT_1279639</name>
</gene>
<feature type="compositionally biased region" description="Pro residues" evidence="1">
    <location>
        <begin position="306"/>
        <end position="329"/>
    </location>
</feature>
<evidence type="ECO:0000256" key="2">
    <source>
        <dbReference type="SAM" id="Phobius"/>
    </source>
</evidence>
<sequence>MSSSKRKQQPSLLETQPTTYKPTIKALLYLPFRICNPPPAVGKVRSCGVTPLLEVRLQDVLDRRHLPPLGLKDFEEWLVYVERCPETLYFILWLKEYTVKYNQWAANSKPQREGVGEYRMNWSVPSSSHLAMFYARAKQTFFMPNSMYELRLPSHILAPFHASDGSLHPDPIIFAEVEQETRRTLEKSLQRFVHAQLNNVGNNRVLCGIVAGAFFCLAGSIPPLVVNFTTGEERWSRLAAFPGMWIGLTILLAALNGICLGVYIFGDLRQLHKFELSRPQISKPQTLPKPRQRPVISMPMTAPPLNPILPVTQPPAPPRLSVIPPPMPAYIPGRPRSRTSTISSSSSSSSESSSSSSSGSYDEEPTVIHISQAFYDSDVIDGPATSPVAPDYGTNFVFPVKNERADSVDDSYITTASFIHRYDPSLDDDSNYDIEKQLPEERQPISAFDFDALPPRPVVPNPFTPPPPPPPQLEYGILEIKSEIPPLSKSMTPRGLIEWIQLKCNIKKWLVITPSIEAQSPISPRSSFGIPLSRPEPISNVKKGEAIEAIVREHFKKIQAVPAFASLTRVLSPIVVRGQWEIVVRSAAISFLISWIILGSLLAVPVFR</sequence>
<evidence type="ECO:0000313" key="4">
    <source>
        <dbReference type="Proteomes" id="UP000807353"/>
    </source>
</evidence>
<evidence type="ECO:0000256" key="1">
    <source>
        <dbReference type="SAM" id="MobiDB-lite"/>
    </source>
</evidence>
<dbReference type="SUPFAM" id="SSF48097">
    <property type="entry name" value="Regulator of G-protein signaling, RGS"/>
    <property type="match status" value="1"/>
</dbReference>
<dbReference type="PANTHER" id="PTHR39466">
    <property type="entry name" value="RGS DOMAIN-CONTAINING PROTEIN"/>
    <property type="match status" value="1"/>
</dbReference>
<feature type="transmembrane region" description="Helical" evidence="2">
    <location>
        <begin position="245"/>
        <end position="266"/>
    </location>
</feature>
<dbReference type="Gene3D" id="1.10.167.10">
    <property type="entry name" value="Regulator of G-protein Signalling 4, domain 2"/>
    <property type="match status" value="1"/>
</dbReference>
<feature type="region of interest" description="Disordered" evidence="1">
    <location>
        <begin position="306"/>
        <end position="363"/>
    </location>
</feature>
<dbReference type="OrthoDB" id="3232309at2759"/>
<name>A0A9P5YIN0_9AGAR</name>
<dbReference type="Proteomes" id="UP000807353">
    <property type="component" value="Unassembled WGS sequence"/>
</dbReference>
<feature type="transmembrane region" description="Helical" evidence="2">
    <location>
        <begin position="205"/>
        <end position="225"/>
    </location>
</feature>
<organism evidence="3 4">
    <name type="scientific">Collybia nuda</name>
    <dbReference type="NCBI Taxonomy" id="64659"/>
    <lineage>
        <taxon>Eukaryota</taxon>
        <taxon>Fungi</taxon>
        <taxon>Dikarya</taxon>
        <taxon>Basidiomycota</taxon>
        <taxon>Agaricomycotina</taxon>
        <taxon>Agaricomycetes</taxon>
        <taxon>Agaricomycetidae</taxon>
        <taxon>Agaricales</taxon>
        <taxon>Tricholomatineae</taxon>
        <taxon>Clitocybaceae</taxon>
        <taxon>Collybia</taxon>
    </lineage>
</organism>
<evidence type="ECO:0000313" key="3">
    <source>
        <dbReference type="EMBL" id="KAF9468541.1"/>
    </source>
</evidence>
<protein>
    <submittedName>
        <fullName evidence="3">Uncharacterized protein</fullName>
    </submittedName>
</protein>
<comment type="caution">
    <text evidence="3">The sequence shown here is derived from an EMBL/GenBank/DDBJ whole genome shotgun (WGS) entry which is preliminary data.</text>
</comment>
<keyword evidence="4" id="KW-1185">Reference proteome</keyword>
<dbReference type="PANTHER" id="PTHR39466:SF1">
    <property type="entry name" value="RGS DOMAIN-CONTAINING PROTEIN"/>
    <property type="match status" value="1"/>
</dbReference>